<feature type="transmembrane region" description="Helical" evidence="1">
    <location>
        <begin position="395"/>
        <end position="414"/>
    </location>
</feature>
<feature type="transmembrane region" description="Helical" evidence="1">
    <location>
        <begin position="369"/>
        <end position="389"/>
    </location>
</feature>
<feature type="transmembrane region" description="Helical" evidence="1">
    <location>
        <begin position="303"/>
        <end position="321"/>
    </location>
</feature>
<reference evidence="3 4" key="1">
    <citation type="submission" date="2017-07" db="EMBL/GenBank/DDBJ databases">
        <title>Sandarakinorhabdus cyanobacteriorum sp. nov., a novel bacterium isolated from cyanobacterial aggregates in a eutrophic lake.</title>
        <authorList>
            <person name="Cai H."/>
        </authorList>
    </citation>
    <scope>NUCLEOTIDE SEQUENCE [LARGE SCALE GENOMIC DNA]</scope>
    <source>
        <strain evidence="3 4">TH057</strain>
    </source>
</reference>
<evidence type="ECO:0000313" key="4">
    <source>
        <dbReference type="Proteomes" id="UP000216991"/>
    </source>
</evidence>
<dbReference type="Pfam" id="PF01757">
    <property type="entry name" value="Acyl_transf_3"/>
    <property type="match status" value="1"/>
</dbReference>
<feature type="transmembrane region" description="Helical" evidence="1">
    <location>
        <begin position="149"/>
        <end position="168"/>
    </location>
</feature>
<proteinExistence type="predicted"/>
<feature type="transmembrane region" description="Helical" evidence="1">
    <location>
        <begin position="205"/>
        <end position="229"/>
    </location>
</feature>
<gene>
    <name evidence="3" type="ORF">CHU93_01175</name>
</gene>
<feature type="transmembrane region" description="Helical" evidence="1">
    <location>
        <begin position="341"/>
        <end position="357"/>
    </location>
</feature>
<evidence type="ECO:0000313" key="3">
    <source>
        <dbReference type="EMBL" id="OYQ36101.1"/>
    </source>
</evidence>
<feature type="transmembrane region" description="Helical" evidence="1">
    <location>
        <begin position="276"/>
        <end position="296"/>
    </location>
</feature>
<name>A0A255Z3U9_9SPHN</name>
<feature type="transmembrane region" description="Helical" evidence="1">
    <location>
        <begin position="79"/>
        <end position="99"/>
    </location>
</feature>
<keyword evidence="4" id="KW-1185">Reference proteome</keyword>
<feature type="transmembrane region" description="Helical" evidence="1">
    <location>
        <begin position="236"/>
        <end position="256"/>
    </location>
</feature>
<dbReference type="InterPro" id="IPR002656">
    <property type="entry name" value="Acyl_transf_3_dom"/>
</dbReference>
<dbReference type="AlphaFoldDB" id="A0A255Z3U9"/>
<feature type="domain" description="Acyltransferase 3" evidence="2">
    <location>
        <begin position="73"/>
        <end position="411"/>
    </location>
</feature>
<dbReference type="PANTHER" id="PTHR36927:SF3">
    <property type="entry name" value="GLUCANS BIOSYNTHESIS PROTEIN C"/>
    <property type="match status" value="1"/>
</dbReference>
<evidence type="ECO:0000256" key="1">
    <source>
        <dbReference type="SAM" id="Phobius"/>
    </source>
</evidence>
<dbReference type="Proteomes" id="UP000216991">
    <property type="component" value="Unassembled WGS sequence"/>
</dbReference>
<feature type="transmembrane region" description="Helical" evidence="1">
    <location>
        <begin position="119"/>
        <end position="137"/>
    </location>
</feature>
<keyword evidence="1" id="KW-0472">Membrane</keyword>
<protein>
    <recommendedName>
        <fullName evidence="2">Acyltransferase 3 domain-containing protein</fullName>
    </recommendedName>
</protein>
<sequence>MDSASTTPFSNSSSATSGIAQRGAPLVPDPVPLVPTCLPPVPSLLPAITSHLNAAPRKAMAMGMSTTPTRRFDLDWLRIAAFGLLILYHCGMAFVTWGWHIKLARLDWLEPVMLFTNAWRLILLFLISGVASAAMLAKGREGFAASRSWRLLPLLAGVLLIVPPQSWVEVQANGHWNGSFLRFWREEYFGFSDHLGLILPTWNHLWFVVYLWAYSMLLALLPAGGLAALKRRAARLLAGGRILWLPMLAIAGVRLGLADRFPETHDLVTDWAAHPIYGGAFLLGVAMGPNGPLWAGVARWWRAGLVLGFAGWLGVAGINALPGDPAGPWVVASRLARAVQAWGMIIGLLGAAQIWLNRDHSWRQPLAEAVFPAYLIHQTIIVLSAWWLLPLAVPLAMKASLLISTTIIGTAVFCRATARVGWLRPFAGHGPIRPAAVAGRLRA</sequence>
<dbReference type="EMBL" id="NOXT01000049">
    <property type="protein sequence ID" value="OYQ36101.1"/>
    <property type="molecule type" value="Genomic_DNA"/>
</dbReference>
<accession>A0A255Z3U9</accession>
<organism evidence="3 4">
    <name type="scientific">Sandarakinorhabdus cyanobacteriorum</name>
    <dbReference type="NCBI Taxonomy" id="1981098"/>
    <lineage>
        <taxon>Bacteria</taxon>
        <taxon>Pseudomonadati</taxon>
        <taxon>Pseudomonadota</taxon>
        <taxon>Alphaproteobacteria</taxon>
        <taxon>Sphingomonadales</taxon>
        <taxon>Sphingosinicellaceae</taxon>
        <taxon>Sandarakinorhabdus</taxon>
    </lineage>
</organism>
<evidence type="ECO:0000259" key="2">
    <source>
        <dbReference type="Pfam" id="PF01757"/>
    </source>
</evidence>
<keyword evidence="1" id="KW-1133">Transmembrane helix</keyword>
<dbReference type="GO" id="GO:0016747">
    <property type="term" value="F:acyltransferase activity, transferring groups other than amino-acyl groups"/>
    <property type="evidence" value="ECO:0007669"/>
    <property type="project" value="InterPro"/>
</dbReference>
<dbReference type="PANTHER" id="PTHR36927">
    <property type="entry name" value="BLR4337 PROTEIN"/>
    <property type="match status" value="1"/>
</dbReference>
<keyword evidence="1" id="KW-0812">Transmembrane</keyword>
<comment type="caution">
    <text evidence="3">The sequence shown here is derived from an EMBL/GenBank/DDBJ whole genome shotgun (WGS) entry which is preliminary data.</text>
</comment>
<dbReference type="OrthoDB" id="9809782at2"/>
<dbReference type="InterPro" id="IPR050623">
    <property type="entry name" value="Glucan_succinyl_AcylTrfase"/>
</dbReference>